<sequence length="190" mass="19746">MFWCTGDSTVATIRVPICTPSAPSANAAAMERPSAMPPAAIIGRPTRLAMRGSSTIDVTSRGFLNPAPSLPSTTSPSTPESTALSAPLSDGTTWKTVSPAAFRVLVCFSGEPAEVVTKRMPSSTIMSMIRMSCTKAIGRFTPNGLSVRSRVRRMSSRTSSIPSEPGTRPIAPALATAETSAGFAMKPIGA</sequence>
<protein>
    <submittedName>
        <fullName evidence="2">Unannotated protein</fullName>
    </submittedName>
</protein>
<dbReference type="AlphaFoldDB" id="A0A6J6ZZV5"/>
<feature type="region of interest" description="Disordered" evidence="1">
    <location>
        <begin position="61"/>
        <end position="90"/>
    </location>
</feature>
<accession>A0A6J6ZZV5</accession>
<gene>
    <name evidence="2" type="ORF">UFOPK3001_02483</name>
</gene>
<dbReference type="EMBL" id="CAFAAJ010000252">
    <property type="protein sequence ID" value="CAB4826143.1"/>
    <property type="molecule type" value="Genomic_DNA"/>
</dbReference>
<reference evidence="2" key="1">
    <citation type="submission" date="2020-05" db="EMBL/GenBank/DDBJ databases">
        <authorList>
            <person name="Chiriac C."/>
            <person name="Salcher M."/>
            <person name="Ghai R."/>
            <person name="Kavagutti S V."/>
        </authorList>
    </citation>
    <scope>NUCLEOTIDE SEQUENCE</scope>
</reference>
<proteinExistence type="predicted"/>
<feature type="compositionally biased region" description="Low complexity" evidence="1">
    <location>
        <begin position="66"/>
        <end position="87"/>
    </location>
</feature>
<evidence type="ECO:0000313" key="2">
    <source>
        <dbReference type="EMBL" id="CAB4826143.1"/>
    </source>
</evidence>
<evidence type="ECO:0000256" key="1">
    <source>
        <dbReference type="SAM" id="MobiDB-lite"/>
    </source>
</evidence>
<name>A0A6J6ZZV5_9ZZZZ</name>
<organism evidence="2">
    <name type="scientific">freshwater metagenome</name>
    <dbReference type="NCBI Taxonomy" id="449393"/>
    <lineage>
        <taxon>unclassified sequences</taxon>
        <taxon>metagenomes</taxon>
        <taxon>ecological metagenomes</taxon>
    </lineage>
</organism>